<gene>
    <name evidence="2" type="ORF">MET9862_01219</name>
</gene>
<evidence type="ECO:0000313" key="3">
    <source>
        <dbReference type="Proteomes" id="UP000410984"/>
    </source>
</evidence>
<proteinExistence type="predicted"/>
<organism evidence="2 3">
    <name type="scientific">Methylobacterium symbioticum</name>
    <dbReference type="NCBI Taxonomy" id="2584084"/>
    <lineage>
        <taxon>Bacteria</taxon>
        <taxon>Pseudomonadati</taxon>
        <taxon>Pseudomonadota</taxon>
        <taxon>Alphaproteobacteria</taxon>
        <taxon>Hyphomicrobiales</taxon>
        <taxon>Methylobacteriaceae</taxon>
        <taxon>Methylobacterium</taxon>
    </lineage>
</organism>
<name>A0A509E8Y1_9HYPH</name>
<feature type="transmembrane region" description="Helical" evidence="1">
    <location>
        <begin position="26"/>
        <end position="47"/>
    </location>
</feature>
<dbReference type="AlphaFoldDB" id="A0A509E8Y1"/>
<evidence type="ECO:0000256" key="1">
    <source>
        <dbReference type="SAM" id="Phobius"/>
    </source>
</evidence>
<dbReference type="EMBL" id="CABFPH010000011">
    <property type="protein sequence ID" value="VUD70647.1"/>
    <property type="molecule type" value="Genomic_DNA"/>
</dbReference>
<keyword evidence="1" id="KW-0812">Transmembrane</keyword>
<dbReference type="Proteomes" id="UP000410984">
    <property type="component" value="Unassembled WGS sequence"/>
</dbReference>
<keyword evidence="3" id="KW-1185">Reference proteome</keyword>
<sequence length="96" mass="9883">MLLVVFAALAGGLVTGAALIPHGLLVALLAAPLGGSLSAVLAGLVNLQRNEPTWRFEAALEAQTDAMVADLRGLMAPGRVEDGMPLRQSRPSKLAL</sequence>
<accession>A0A509E8Y1</accession>
<evidence type="ECO:0000313" key="2">
    <source>
        <dbReference type="EMBL" id="VUD70647.1"/>
    </source>
</evidence>
<protein>
    <submittedName>
        <fullName evidence="2">Uncharacterized protein</fullName>
    </submittedName>
</protein>
<keyword evidence="1" id="KW-0472">Membrane</keyword>
<dbReference type="RefSeq" id="WP_185156760.1">
    <property type="nucleotide sequence ID" value="NZ_CABFPH010000011.1"/>
</dbReference>
<keyword evidence="1" id="KW-1133">Transmembrane helix</keyword>
<reference evidence="2 3" key="1">
    <citation type="submission" date="2019-06" db="EMBL/GenBank/DDBJ databases">
        <authorList>
            <person name="Rodrigo-Torres L."/>
            <person name="Arahal R. D."/>
            <person name="Lucena T."/>
        </authorList>
    </citation>
    <scope>NUCLEOTIDE SEQUENCE [LARGE SCALE GENOMIC DNA]</scope>
    <source>
        <strain evidence="2 3">SB0023/3</strain>
    </source>
</reference>